<dbReference type="GO" id="GO:0016020">
    <property type="term" value="C:membrane"/>
    <property type="evidence" value="ECO:0007669"/>
    <property type="project" value="UniProtKB-SubCell"/>
</dbReference>
<evidence type="ECO:0000256" key="6">
    <source>
        <dbReference type="ARBA" id="ARBA00022989"/>
    </source>
</evidence>
<name>A0A2S4LXD8_9HYPH</name>
<dbReference type="SUPFAM" id="SSF52540">
    <property type="entry name" value="P-loop containing nucleoside triphosphate hydrolases"/>
    <property type="match status" value="2"/>
</dbReference>
<dbReference type="InterPro" id="IPR003593">
    <property type="entry name" value="AAA+_ATPase"/>
</dbReference>
<feature type="transmembrane region" description="Helical" evidence="9">
    <location>
        <begin position="802"/>
        <end position="825"/>
    </location>
</feature>
<feature type="transmembrane region" description="Helical" evidence="9">
    <location>
        <begin position="892"/>
        <end position="911"/>
    </location>
</feature>
<keyword evidence="4" id="KW-0547">Nucleotide-binding</keyword>
<keyword evidence="3 9" id="KW-0812">Transmembrane</keyword>
<feature type="region of interest" description="Disordered" evidence="8">
    <location>
        <begin position="518"/>
        <end position="539"/>
    </location>
</feature>
<dbReference type="EMBL" id="PQFZ01000020">
    <property type="protein sequence ID" value="POR47120.1"/>
    <property type="molecule type" value="Genomic_DNA"/>
</dbReference>
<feature type="domain" description="ABC transmembrane type-2" evidence="11">
    <location>
        <begin position="681"/>
        <end position="914"/>
    </location>
</feature>
<evidence type="ECO:0000259" key="10">
    <source>
        <dbReference type="PROSITE" id="PS50893"/>
    </source>
</evidence>
<dbReference type="Gene3D" id="3.40.1710.10">
    <property type="entry name" value="abc type-2 transporter like domain"/>
    <property type="match status" value="1"/>
</dbReference>
<evidence type="ECO:0000313" key="13">
    <source>
        <dbReference type="Proteomes" id="UP000236919"/>
    </source>
</evidence>
<feature type="transmembrane region" description="Helical" evidence="9">
    <location>
        <begin position="831"/>
        <end position="850"/>
    </location>
</feature>
<dbReference type="PANTHER" id="PTHR43038:SF4">
    <property type="entry name" value="RIBOSOME-ASSOCIATED ATPASE"/>
    <property type="match status" value="1"/>
</dbReference>
<evidence type="ECO:0000256" key="5">
    <source>
        <dbReference type="ARBA" id="ARBA00022840"/>
    </source>
</evidence>
<keyword evidence="7 9" id="KW-0472">Membrane</keyword>
<evidence type="ECO:0000313" key="12">
    <source>
        <dbReference type="EMBL" id="POR47120.1"/>
    </source>
</evidence>
<keyword evidence="13" id="KW-1185">Reference proteome</keyword>
<evidence type="ECO:0000256" key="3">
    <source>
        <dbReference type="ARBA" id="ARBA00022692"/>
    </source>
</evidence>
<evidence type="ECO:0000256" key="4">
    <source>
        <dbReference type="ARBA" id="ARBA00022741"/>
    </source>
</evidence>
<dbReference type="SMART" id="SM00382">
    <property type="entry name" value="AAA"/>
    <property type="match status" value="2"/>
</dbReference>
<evidence type="ECO:0000259" key="11">
    <source>
        <dbReference type="PROSITE" id="PS51012"/>
    </source>
</evidence>
<dbReference type="InterPro" id="IPR027417">
    <property type="entry name" value="P-loop_NTPase"/>
</dbReference>
<comment type="caution">
    <text evidence="12">The sequence shown here is derived from an EMBL/GenBank/DDBJ whole genome shotgun (WGS) entry which is preliminary data.</text>
</comment>
<keyword evidence="5" id="KW-0067">ATP-binding</keyword>
<evidence type="ECO:0000256" key="1">
    <source>
        <dbReference type="ARBA" id="ARBA00004141"/>
    </source>
</evidence>
<dbReference type="OrthoDB" id="9805029at2"/>
<keyword evidence="6 9" id="KW-1133">Transmembrane helix</keyword>
<organism evidence="12 13">
    <name type="scientific">Bosea psychrotolerans</name>
    <dbReference type="NCBI Taxonomy" id="1871628"/>
    <lineage>
        <taxon>Bacteria</taxon>
        <taxon>Pseudomonadati</taxon>
        <taxon>Pseudomonadota</taxon>
        <taxon>Alphaproteobacteria</taxon>
        <taxon>Hyphomicrobiales</taxon>
        <taxon>Boseaceae</taxon>
        <taxon>Bosea</taxon>
    </lineage>
</organism>
<proteinExistence type="inferred from homology"/>
<evidence type="ECO:0000256" key="7">
    <source>
        <dbReference type="ARBA" id="ARBA00023136"/>
    </source>
</evidence>
<dbReference type="Gene3D" id="3.40.50.300">
    <property type="entry name" value="P-loop containing nucleotide triphosphate hydrolases"/>
    <property type="match status" value="2"/>
</dbReference>
<dbReference type="PROSITE" id="PS00211">
    <property type="entry name" value="ABC_TRANSPORTER_1"/>
    <property type="match status" value="1"/>
</dbReference>
<dbReference type="NCBIfam" id="NF033858">
    <property type="entry name" value="ABC2_perm_RbbA"/>
    <property type="match status" value="1"/>
</dbReference>
<dbReference type="AlphaFoldDB" id="A0A2S4LXD8"/>
<comment type="subcellular location">
    <subcellularLocation>
        <location evidence="1">Membrane</location>
        <topology evidence="1">Multi-pass membrane protein</topology>
    </subcellularLocation>
</comment>
<dbReference type="GO" id="GO:0016887">
    <property type="term" value="F:ATP hydrolysis activity"/>
    <property type="evidence" value="ECO:0007669"/>
    <property type="project" value="InterPro"/>
</dbReference>
<dbReference type="Pfam" id="PF00005">
    <property type="entry name" value="ABC_tran"/>
    <property type="match status" value="2"/>
</dbReference>
<feature type="transmembrane region" description="Helical" evidence="9">
    <location>
        <begin position="719"/>
        <end position="741"/>
    </location>
</feature>
<feature type="domain" description="ABC transporter" evidence="10">
    <location>
        <begin position="276"/>
        <end position="506"/>
    </location>
</feature>
<dbReference type="RefSeq" id="WP_103720700.1">
    <property type="nucleotide sequence ID" value="NZ_PQFZ01000020.1"/>
</dbReference>
<dbReference type="PROSITE" id="PS50893">
    <property type="entry name" value="ABC_TRANSPORTER_2"/>
    <property type="match status" value="2"/>
</dbReference>
<reference evidence="12 13" key="1">
    <citation type="submission" date="2018-01" db="EMBL/GenBank/DDBJ databases">
        <title>Genomic Encyclopedia of Type Strains, Phase III (KMG-III): the genomes of soil and plant-associated and newly described type strains.</title>
        <authorList>
            <person name="Whitman W."/>
        </authorList>
    </citation>
    <scope>NUCLEOTIDE SEQUENCE [LARGE SCALE GENOMIC DNA]</scope>
    <source>
        <strain evidence="12 13">1131</strain>
    </source>
</reference>
<dbReference type="GO" id="GO:0005524">
    <property type="term" value="F:ATP binding"/>
    <property type="evidence" value="ECO:0007669"/>
    <property type="project" value="UniProtKB-KW"/>
</dbReference>
<dbReference type="InterPro" id="IPR003439">
    <property type="entry name" value="ABC_transporter-like_ATP-bd"/>
</dbReference>
<gene>
    <name evidence="12" type="ORF">CYD53_12010</name>
</gene>
<dbReference type="InterPro" id="IPR017871">
    <property type="entry name" value="ABC_transporter-like_CS"/>
</dbReference>
<evidence type="ECO:0000256" key="8">
    <source>
        <dbReference type="SAM" id="MobiDB-lite"/>
    </source>
</evidence>
<dbReference type="Pfam" id="PF12698">
    <property type="entry name" value="ABC2_membrane_3"/>
    <property type="match status" value="1"/>
</dbReference>
<dbReference type="InterPro" id="IPR047817">
    <property type="entry name" value="ABC2_TM_bact-type"/>
</dbReference>
<protein>
    <submittedName>
        <fullName evidence="12">Ribosome-dependent ATPase</fullName>
    </submittedName>
</protein>
<dbReference type="InterPro" id="IPR047651">
    <property type="entry name" value="ABC2_perm_RbbA"/>
</dbReference>
<dbReference type="PANTHER" id="PTHR43038">
    <property type="entry name" value="ATP-BINDING CASSETTE, SUB-FAMILY H, MEMBER 1"/>
    <property type="match status" value="1"/>
</dbReference>
<feature type="transmembrane region" description="Helical" evidence="9">
    <location>
        <begin position="770"/>
        <end position="790"/>
    </location>
</feature>
<evidence type="ECO:0000256" key="2">
    <source>
        <dbReference type="ARBA" id="ARBA00005417"/>
    </source>
</evidence>
<feature type="domain" description="ABC transporter" evidence="10">
    <location>
        <begin position="12"/>
        <end position="247"/>
    </location>
</feature>
<dbReference type="InterPro" id="IPR013525">
    <property type="entry name" value="ABC2_TM"/>
</dbReference>
<comment type="similarity">
    <text evidence="2">Belongs to the ABC transporter superfamily.</text>
</comment>
<accession>A0A2S4LXD8</accession>
<dbReference type="Proteomes" id="UP000236919">
    <property type="component" value="Unassembled WGS sequence"/>
</dbReference>
<dbReference type="CDD" id="cd03230">
    <property type="entry name" value="ABC_DR_subfamily_A"/>
    <property type="match status" value="1"/>
</dbReference>
<evidence type="ECO:0000256" key="9">
    <source>
        <dbReference type="SAM" id="Phobius"/>
    </source>
</evidence>
<dbReference type="PROSITE" id="PS51012">
    <property type="entry name" value="ABC_TM2"/>
    <property type="match status" value="1"/>
</dbReference>
<sequence length="916" mass="98745">MSGNTDIADDAIRVAGVRHHYGAVAALQDVSLSLPRGSDTAIIGPDGVGKSTLLGLIAGARIIQQGQVETLGGDMANAVHRTQVASRIAFMPQGLGKNLYPTLSVAENIDFFASLYATSAAERRERRDLLLKATGLDPFPDRPAGKLSGGMRQKLSLCCALVHDPELLILDEPTTGIDPLSRRQFWQLIDSIRAARPTMTLVVATAYMEEAERFSRLVAMDAGRILASGSRDKVVAGSGASGVEGAFIRLLHPGVATSSVFSSLPARTAFDGPPAIVAEGLTRRFGDFTAVDNVSFRIERGEIFGFLGSNGCGKTTTMKMLTGLLPASLGRAELLGRPVDATDIETRRRVGYMSQSFSLYSELTVRGNLELHAKLYHLASDARDSRITETLKRFDLDTIKDAYPAGLPLGVRQRLQLAAACLHRPEVLILDEPTSGVDPEARDRFWSHLGELSRRDGVTIFISTHFMNEAERCDRVSFMHAGKVLAVGTPDELRKANGTKTLEGAFIACLEQGGGAPTAKDALDGTPAGLPTPPAHPGARSTGTWLSWVGAFAGREAREVLRDPIRLSFALLAPLLLMMTFARGISFDIESLPFSIYDRDRSAESQSLTVDLAGSRYFSERAQVLADVDVDRRLQSGDAALVIEIPPGFGRDLLRGHQPTISLWLDGANPSRANTARGYAEGVVQSFIDSLGRRETAPLAQARFNLEPRFFYNQDFRSVYAMTPGVIMFLLMMILAMMTALGVVREREMGSIINLAVSPASTGAFLVGKFLPYVAIGTVTLMLMIALAVFGLDLSIKGSFAALLFGGVLYVVTAATFGILVSSFVRSQVAAIFACALLTLMPALNFSGFLQPISNLSPAAQLIGLGFPSSWFQQISMGVFAKGLPFESFLDAFWALAIFPVIYLVVARLLLNKQEP</sequence>
<dbReference type="GO" id="GO:0140359">
    <property type="term" value="F:ABC-type transporter activity"/>
    <property type="evidence" value="ECO:0007669"/>
    <property type="project" value="InterPro"/>
</dbReference>